<dbReference type="EMBL" id="ML995492">
    <property type="protein sequence ID" value="KAF2139500.1"/>
    <property type="molecule type" value="Genomic_DNA"/>
</dbReference>
<dbReference type="GeneID" id="54299791"/>
<feature type="compositionally biased region" description="Basic and acidic residues" evidence="1">
    <location>
        <begin position="62"/>
        <end position="91"/>
    </location>
</feature>
<keyword evidence="3" id="KW-1185">Reference proteome</keyword>
<name>A0A6A6B659_9PEZI</name>
<dbReference type="Proteomes" id="UP000799438">
    <property type="component" value="Unassembled WGS sequence"/>
</dbReference>
<reference evidence="2" key="1">
    <citation type="journal article" date="2020" name="Stud. Mycol.">
        <title>101 Dothideomycetes genomes: a test case for predicting lifestyles and emergence of pathogens.</title>
        <authorList>
            <person name="Haridas S."/>
            <person name="Albert R."/>
            <person name="Binder M."/>
            <person name="Bloem J."/>
            <person name="Labutti K."/>
            <person name="Salamov A."/>
            <person name="Andreopoulos B."/>
            <person name="Baker S."/>
            <person name="Barry K."/>
            <person name="Bills G."/>
            <person name="Bluhm B."/>
            <person name="Cannon C."/>
            <person name="Castanera R."/>
            <person name="Culley D."/>
            <person name="Daum C."/>
            <person name="Ezra D."/>
            <person name="Gonzalez J."/>
            <person name="Henrissat B."/>
            <person name="Kuo A."/>
            <person name="Liang C."/>
            <person name="Lipzen A."/>
            <person name="Lutzoni F."/>
            <person name="Magnuson J."/>
            <person name="Mondo S."/>
            <person name="Nolan M."/>
            <person name="Ohm R."/>
            <person name="Pangilinan J."/>
            <person name="Park H.-J."/>
            <person name="Ramirez L."/>
            <person name="Alfaro M."/>
            <person name="Sun H."/>
            <person name="Tritt A."/>
            <person name="Yoshinaga Y."/>
            <person name="Zwiers L.-H."/>
            <person name="Turgeon B."/>
            <person name="Goodwin S."/>
            <person name="Spatafora J."/>
            <person name="Crous P."/>
            <person name="Grigoriev I."/>
        </authorList>
    </citation>
    <scope>NUCLEOTIDE SEQUENCE</scope>
    <source>
        <strain evidence="2">CBS 121167</strain>
    </source>
</reference>
<evidence type="ECO:0000313" key="3">
    <source>
        <dbReference type="Proteomes" id="UP000799438"/>
    </source>
</evidence>
<feature type="compositionally biased region" description="Basic and acidic residues" evidence="1">
    <location>
        <begin position="104"/>
        <end position="116"/>
    </location>
</feature>
<organism evidence="2 3">
    <name type="scientific">Aplosporella prunicola CBS 121167</name>
    <dbReference type="NCBI Taxonomy" id="1176127"/>
    <lineage>
        <taxon>Eukaryota</taxon>
        <taxon>Fungi</taxon>
        <taxon>Dikarya</taxon>
        <taxon>Ascomycota</taxon>
        <taxon>Pezizomycotina</taxon>
        <taxon>Dothideomycetes</taxon>
        <taxon>Dothideomycetes incertae sedis</taxon>
        <taxon>Botryosphaeriales</taxon>
        <taxon>Aplosporellaceae</taxon>
        <taxon>Aplosporella</taxon>
    </lineage>
</organism>
<evidence type="ECO:0000256" key="1">
    <source>
        <dbReference type="SAM" id="MobiDB-lite"/>
    </source>
</evidence>
<feature type="compositionally biased region" description="Basic residues" evidence="1">
    <location>
        <begin position="142"/>
        <end position="156"/>
    </location>
</feature>
<proteinExistence type="predicted"/>
<feature type="compositionally biased region" description="Basic and acidic residues" evidence="1">
    <location>
        <begin position="125"/>
        <end position="137"/>
    </location>
</feature>
<dbReference type="RefSeq" id="XP_033395213.1">
    <property type="nucleotide sequence ID" value="XM_033542294.1"/>
</dbReference>
<dbReference type="AlphaFoldDB" id="A0A6A6B659"/>
<gene>
    <name evidence="2" type="ORF">K452DRAFT_300062</name>
</gene>
<sequence>MVQPVSYALTLTDPFQTRIDAELTIERRLRKKKAIRDGRTADEIRDIAVYMKAYREGRKAAMTEADKAEHRRKEAQRWRETRAKWSPETRASKNRQSQVRKRFVREESNKDPEKRAARLAQQRLDTAKWKAKRDPGEVMHNAKMRMRKHRASKKEKKVQEERAKHKGTWDAFLIKG</sequence>
<feature type="region of interest" description="Disordered" evidence="1">
    <location>
        <begin position="62"/>
        <end position="176"/>
    </location>
</feature>
<evidence type="ECO:0000313" key="2">
    <source>
        <dbReference type="EMBL" id="KAF2139500.1"/>
    </source>
</evidence>
<accession>A0A6A6B659</accession>
<protein>
    <submittedName>
        <fullName evidence="2">Uncharacterized protein</fullName>
    </submittedName>
</protein>